<dbReference type="EMBL" id="JADJNC010000005">
    <property type="protein sequence ID" value="MBK7422284.1"/>
    <property type="molecule type" value="Genomic_DNA"/>
</dbReference>
<dbReference type="PANTHER" id="PTHR43159">
    <property type="entry name" value="ENOYL-[ACYL-CARRIER-PROTEIN] REDUCTASE"/>
    <property type="match status" value="1"/>
</dbReference>
<comment type="pathway">
    <text evidence="1">Lipid metabolism; fatty acid biosynthesis.</text>
</comment>
<feature type="binding site" evidence="10">
    <location>
        <position position="94"/>
    </location>
    <ligand>
        <name>substrate</name>
    </ligand>
</feature>
<comment type="similarity">
    <text evidence="2 8">Belongs to the short-chain dehydrogenases/reductases (SDR) family. FabI subfamily.</text>
</comment>
<evidence type="ECO:0000256" key="2">
    <source>
        <dbReference type="ARBA" id="ARBA00009233"/>
    </source>
</evidence>
<feature type="active site" description="Proton acceptor" evidence="9">
    <location>
        <position position="154"/>
    </location>
</feature>
<dbReference type="SUPFAM" id="SSF51735">
    <property type="entry name" value="NAD(P)-binding Rossmann-fold domains"/>
    <property type="match status" value="1"/>
</dbReference>
<dbReference type="InterPro" id="IPR036291">
    <property type="entry name" value="NAD(P)-bd_dom_sf"/>
</dbReference>
<evidence type="ECO:0000256" key="1">
    <source>
        <dbReference type="ARBA" id="ARBA00005194"/>
    </source>
</evidence>
<sequence length="253" mass="26932">MNLAGKKGLVIGIANNQSIAYGCARAMHALGAELAITYLNAHAEPFVRPLAEQFGSPLILPCDVEQPGHLEAVFAAIQKQWGKLDFALHAIAYAPKEDLHGRVIDCSAAGFARATDVSCHSFIRMARLAEPLMGQGGALLTLSYYGAQKVIDHYNIMGPVKAALESVMRQMAVEFGPQGIRVHALSPGPILTRAASGIDHFDELLEQVAQHSPQHHLVSIDDVGSVAAGLVSDWSLHMTGNVVFVDGGCHVLG</sequence>
<evidence type="ECO:0000256" key="3">
    <source>
        <dbReference type="ARBA" id="ARBA00022516"/>
    </source>
</evidence>
<evidence type="ECO:0000256" key="6">
    <source>
        <dbReference type="ARBA" id="ARBA00023098"/>
    </source>
</evidence>
<dbReference type="EC" id="1.3.1.9" evidence="8"/>
<keyword evidence="8 11" id="KW-0520">NAD</keyword>
<dbReference type="NCBIfam" id="NF005717">
    <property type="entry name" value="PRK07533.1"/>
    <property type="match status" value="1"/>
</dbReference>
<comment type="catalytic activity">
    <reaction evidence="8">
        <text>a 2,3-saturated acyl-[ACP] + NAD(+) = a (2E)-enoyl-[ACP] + NADH + H(+)</text>
        <dbReference type="Rhea" id="RHEA:10240"/>
        <dbReference type="Rhea" id="RHEA-COMP:9925"/>
        <dbReference type="Rhea" id="RHEA-COMP:9926"/>
        <dbReference type="ChEBI" id="CHEBI:15378"/>
        <dbReference type="ChEBI" id="CHEBI:57540"/>
        <dbReference type="ChEBI" id="CHEBI:57945"/>
        <dbReference type="ChEBI" id="CHEBI:78784"/>
        <dbReference type="ChEBI" id="CHEBI:78785"/>
        <dbReference type="EC" id="1.3.1.9"/>
    </reaction>
</comment>
<dbReference type="PROSITE" id="PS51257">
    <property type="entry name" value="PROKAR_LIPOPROTEIN"/>
    <property type="match status" value="1"/>
</dbReference>
<dbReference type="Proteomes" id="UP000886602">
    <property type="component" value="Unassembled WGS sequence"/>
</dbReference>
<dbReference type="GO" id="GO:0004318">
    <property type="term" value="F:enoyl-[acyl-carrier-protein] reductase (NADH) activity"/>
    <property type="evidence" value="ECO:0007669"/>
    <property type="project" value="UniProtKB-EC"/>
</dbReference>
<keyword evidence="3 8" id="KW-0444">Lipid biosynthesis</keyword>
<comment type="caution">
    <text evidence="12">The sequence shown here is derived from an EMBL/GenBank/DDBJ whole genome shotgun (WGS) entry which is preliminary data.</text>
</comment>
<evidence type="ECO:0000313" key="12">
    <source>
        <dbReference type="EMBL" id="MBK7422284.1"/>
    </source>
</evidence>
<feature type="binding site" evidence="11">
    <location>
        <begin position="18"/>
        <end position="19"/>
    </location>
    <ligand>
        <name>NAD(+)</name>
        <dbReference type="ChEBI" id="CHEBI:57540"/>
    </ligand>
</feature>
<evidence type="ECO:0000256" key="9">
    <source>
        <dbReference type="PIRSR" id="PIRSR000094-1"/>
    </source>
</evidence>
<dbReference type="Gene3D" id="3.40.50.720">
    <property type="entry name" value="NAD(P)-binding Rossmann-like Domain"/>
    <property type="match status" value="1"/>
</dbReference>
<organism evidence="12 13">
    <name type="scientific">Candidatus Propionivibrio dominans</name>
    <dbReference type="NCBI Taxonomy" id="2954373"/>
    <lineage>
        <taxon>Bacteria</taxon>
        <taxon>Pseudomonadati</taxon>
        <taxon>Pseudomonadota</taxon>
        <taxon>Betaproteobacteria</taxon>
        <taxon>Rhodocyclales</taxon>
        <taxon>Rhodocyclaceae</taxon>
        <taxon>Propionivibrio</taxon>
    </lineage>
</organism>
<evidence type="ECO:0000256" key="5">
    <source>
        <dbReference type="ARBA" id="ARBA00023002"/>
    </source>
</evidence>
<proteinExistence type="inferred from homology"/>
<dbReference type="Pfam" id="PF13561">
    <property type="entry name" value="adh_short_C2"/>
    <property type="match status" value="1"/>
</dbReference>
<evidence type="ECO:0000256" key="7">
    <source>
        <dbReference type="ARBA" id="ARBA00023160"/>
    </source>
</evidence>
<feature type="binding site" evidence="11">
    <location>
        <position position="161"/>
    </location>
    <ligand>
        <name>NAD(+)</name>
        <dbReference type="ChEBI" id="CHEBI:57540"/>
    </ligand>
</feature>
<feature type="binding site" evidence="11">
    <location>
        <begin position="63"/>
        <end position="64"/>
    </location>
    <ligand>
        <name>NAD(+)</name>
        <dbReference type="ChEBI" id="CHEBI:57540"/>
    </ligand>
</feature>
<dbReference type="PIRSF" id="PIRSF000094">
    <property type="entry name" value="Enoyl-ACP_rdct"/>
    <property type="match status" value="1"/>
</dbReference>
<name>A0A9D7IGU0_9RHOO</name>
<evidence type="ECO:0000256" key="10">
    <source>
        <dbReference type="PIRSR" id="PIRSR000094-2"/>
    </source>
</evidence>
<dbReference type="PANTHER" id="PTHR43159:SF2">
    <property type="entry name" value="ENOYL-[ACYL-CARRIER-PROTEIN] REDUCTASE [NADH], CHLOROPLASTIC"/>
    <property type="match status" value="1"/>
</dbReference>
<evidence type="ECO:0000256" key="11">
    <source>
        <dbReference type="PIRSR" id="PIRSR000094-3"/>
    </source>
</evidence>
<feature type="binding site" evidence="11">
    <location>
        <position position="91"/>
    </location>
    <ligand>
        <name>NAD(+)</name>
        <dbReference type="ChEBI" id="CHEBI:57540"/>
    </ligand>
</feature>
<dbReference type="AlphaFoldDB" id="A0A9D7IGU0"/>
<protein>
    <recommendedName>
        <fullName evidence="8">Enoyl-[acyl-carrier-protein] reductase [NADH]</fullName>
        <ecNumber evidence="8">1.3.1.9</ecNumber>
    </recommendedName>
</protein>
<dbReference type="InterPro" id="IPR002347">
    <property type="entry name" value="SDR_fam"/>
</dbReference>
<feature type="active site" description="Proton acceptor" evidence="9">
    <location>
        <position position="144"/>
    </location>
</feature>
<evidence type="ECO:0000256" key="8">
    <source>
        <dbReference type="PIRNR" id="PIRNR000094"/>
    </source>
</evidence>
<evidence type="ECO:0000313" key="13">
    <source>
        <dbReference type="Proteomes" id="UP000886602"/>
    </source>
</evidence>
<feature type="binding site" evidence="11">
    <location>
        <position position="12"/>
    </location>
    <ligand>
        <name>NAD(+)</name>
        <dbReference type="ChEBI" id="CHEBI:57540"/>
    </ligand>
</feature>
<dbReference type="CDD" id="cd05372">
    <property type="entry name" value="ENR_SDR"/>
    <property type="match status" value="1"/>
</dbReference>
<feature type="binding site" evidence="11">
    <location>
        <begin position="190"/>
        <end position="194"/>
    </location>
    <ligand>
        <name>NAD(+)</name>
        <dbReference type="ChEBI" id="CHEBI:57540"/>
    </ligand>
</feature>
<keyword evidence="5 8" id="KW-0560">Oxidoreductase</keyword>
<dbReference type="InterPro" id="IPR014358">
    <property type="entry name" value="Enoyl-ACP_Rdtase_NADH"/>
</dbReference>
<evidence type="ECO:0000256" key="4">
    <source>
        <dbReference type="ARBA" id="ARBA00022832"/>
    </source>
</evidence>
<keyword evidence="6" id="KW-0443">Lipid metabolism</keyword>
<gene>
    <name evidence="12" type="primary">fabI</name>
    <name evidence="12" type="ORF">IPJ48_03850</name>
</gene>
<reference evidence="12" key="1">
    <citation type="submission" date="2020-10" db="EMBL/GenBank/DDBJ databases">
        <title>Connecting structure to function with the recovery of over 1000 high-quality activated sludge metagenome-assembled genomes encoding full-length rRNA genes using long-read sequencing.</title>
        <authorList>
            <person name="Singleton C.M."/>
            <person name="Petriglieri F."/>
            <person name="Kristensen J.M."/>
            <person name="Kirkegaard R.H."/>
            <person name="Michaelsen T.Y."/>
            <person name="Andersen M.H."/>
            <person name="Karst S.M."/>
            <person name="Dueholm M.S."/>
            <person name="Nielsen P.H."/>
            <person name="Albertsen M."/>
        </authorList>
    </citation>
    <scope>NUCLEOTIDE SEQUENCE</scope>
    <source>
        <strain evidence="12">EsbW_18-Q3-R4-48_MAXAC.044</strain>
    </source>
</reference>
<keyword evidence="7 8" id="KW-0275">Fatty acid biosynthesis</keyword>
<keyword evidence="4" id="KW-0276">Fatty acid metabolism</keyword>
<accession>A0A9D7IGU0</accession>
<dbReference type="GO" id="GO:0006633">
    <property type="term" value="P:fatty acid biosynthetic process"/>
    <property type="evidence" value="ECO:0007669"/>
    <property type="project" value="UniProtKB-KW"/>
</dbReference>